<keyword evidence="2 4" id="KW-0442">Lipid degradation</keyword>
<evidence type="ECO:0000313" key="7">
    <source>
        <dbReference type="Proteomes" id="UP000199691"/>
    </source>
</evidence>
<feature type="short sequence motif" description="GXGXXG" evidence="4">
    <location>
        <begin position="24"/>
        <end position="29"/>
    </location>
</feature>
<dbReference type="SUPFAM" id="SSF52151">
    <property type="entry name" value="FabD/lysophospholipase-like"/>
    <property type="match status" value="1"/>
</dbReference>
<evidence type="ECO:0000256" key="1">
    <source>
        <dbReference type="ARBA" id="ARBA00022801"/>
    </source>
</evidence>
<dbReference type="Pfam" id="PF01734">
    <property type="entry name" value="Patatin"/>
    <property type="match status" value="1"/>
</dbReference>
<sequence length="290" mass="29947">MDQEPVPLHRMVGVTGQRALVLGGGGVTGIAWETGLLHGLAEQGVDLAEADLFVGTSAGSVVAAELAGGSALADLYAGQLLPPDGEVPARLTPWMLARYALSYVMPGKPAAKRARLGRAALKARTPSEESRLAVFDSRLSTRDWPDRALKVTAVDATTGKFVAFDRDSGVPLVKAVASSCAVPLVWPPVTIDGSRYMDGGMRSVANVDLAAGYERVVVVAPLTRAASAAATPQAQAAKLGVPSIVVSPDGQALAAIGTNLLDPARRKPAAEAGRAQAASIADAVREVWDR</sequence>
<proteinExistence type="predicted"/>
<keyword evidence="1 4" id="KW-0378">Hydrolase</keyword>
<dbReference type="GO" id="GO:0016042">
    <property type="term" value="P:lipid catabolic process"/>
    <property type="evidence" value="ECO:0007669"/>
    <property type="project" value="UniProtKB-UniRule"/>
</dbReference>
<keyword evidence="7" id="KW-1185">Reference proteome</keyword>
<dbReference type="OrthoDB" id="2339873at2"/>
<dbReference type="Gene3D" id="3.40.1090.10">
    <property type="entry name" value="Cytosolic phospholipase A2 catalytic domain"/>
    <property type="match status" value="2"/>
</dbReference>
<feature type="active site" description="Proton acceptor" evidence="4">
    <location>
        <position position="198"/>
    </location>
</feature>
<dbReference type="AlphaFoldDB" id="A0A1H0ICK6"/>
<dbReference type="InterPro" id="IPR002641">
    <property type="entry name" value="PNPLA_dom"/>
</dbReference>
<gene>
    <name evidence="6" type="ORF">SAMN05421507_10250</name>
</gene>
<dbReference type="PANTHER" id="PTHR14226">
    <property type="entry name" value="NEUROPATHY TARGET ESTERASE/SWISS CHEESE D.MELANOGASTER"/>
    <property type="match status" value="1"/>
</dbReference>
<dbReference type="EMBL" id="FNIX01000002">
    <property type="protein sequence ID" value="SDO29138.1"/>
    <property type="molecule type" value="Genomic_DNA"/>
</dbReference>
<feature type="active site" description="Nucleophile" evidence="4">
    <location>
        <position position="57"/>
    </location>
</feature>
<evidence type="ECO:0000256" key="3">
    <source>
        <dbReference type="ARBA" id="ARBA00023098"/>
    </source>
</evidence>
<feature type="domain" description="PNPLA" evidence="5">
    <location>
        <begin position="20"/>
        <end position="211"/>
    </location>
</feature>
<dbReference type="GO" id="GO:0016787">
    <property type="term" value="F:hydrolase activity"/>
    <property type="evidence" value="ECO:0007669"/>
    <property type="project" value="UniProtKB-UniRule"/>
</dbReference>
<dbReference type="Proteomes" id="UP000199691">
    <property type="component" value="Unassembled WGS sequence"/>
</dbReference>
<reference evidence="7" key="1">
    <citation type="submission" date="2016-10" db="EMBL/GenBank/DDBJ databases">
        <authorList>
            <person name="Varghese N."/>
            <person name="Submissions S."/>
        </authorList>
    </citation>
    <scope>NUCLEOTIDE SEQUENCE [LARGE SCALE GENOMIC DNA]</scope>
    <source>
        <strain evidence="7">CGMCC 4.6609</strain>
    </source>
</reference>
<evidence type="ECO:0000313" key="6">
    <source>
        <dbReference type="EMBL" id="SDO29138.1"/>
    </source>
</evidence>
<name>A0A1H0ICK6_9PSEU</name>
<feature type="short sequence motif" description="DGA/G" evidence="4">
    <location>
        <begin position="198"/>
        <end position="200"/>
    </location>
</feature>
<dbReference type="PANTHER" id="PTHR14226:SF57">
    <property type="entry name" value="BLR7027 PROTEIN"/>
    <property type="match status" value="1"/>
</dbReference>
<organism evidence="6 7">
    <name type="scientific">Lentzea jiangxiensis</name>
    <dbReference type="NCBI Taxonomy" id="641025"/>
    <lineage>
        <taxon>Bacteria</taxon>
        <taxon>Bacillati</taxon>
        <taxon>Actinomycetota</taxon>
        <taxon>Actinomycetes</taxon>
        <taxon>Pseudonocardiales</taxon>
        <taxon>Pseudonocardiaceae</taxon>
        <taxon>Lentzea</taxon>
    </lineage>
</organism>
<evidence type="ECO:0000256" key="4">
    <source>
        <dbReference type="PROSITE-ProRule" id="PRU01161"/>
    </source>
</evidence>
<feature type="short sequence motif" description="GXSXG" evidence="4">
    <location>
        <begin position="55"/>
        <end position="59"/>
    </location>
</feature>
<evidence type="ECO:0000256" key="2">
    <source>
        <dbReference type="ARBA" id="ARBA00022963"/>
    </source>
</evidence>
<dbReference type="InterPro" id="IPR050301">
    <property type="entry name" value="NTE"/>
</dbReference>
<dbReference type="PROSITE" id="PS51635">
    <property type="entry name" value="PNPLA"/>
    <property type="match status" value="1"/>
</dbReference>
<dbReference type="InterPro" id="IPR016035">
    <property type="entry name" value="Acyl_Trfase/lysoPLipase"/>
</dbReference>
<evidence type="ECO:0000259" key="5">
    <source>
        <dbReference type="PROSITE" id="PS51635"/>
    </source>
</evidence>
<dbReference type="STRING" id="641025.SAMN05421507_10250"/>
<keyword evidence="3 4" id="KW-0443">Lipid metabolism</keyword>
<accession>A0A1H0ICK6</accession>
<protein>
    <submittedName>
        <fullName evidence="6">NTE family protein</fullName>
    </submittedName>
</protein>